<dbReference type="PANTHER" id="PTHR10183">
    <property type="entry name" value="CALPAIN"/>
    <property type="match status" value="1"/>
</dbReference>
<dbReference type="EMBL" id="JASUXU010000017">
    <property type="protein sequence ID" value="KAK0322308.1"/>
    <property type="molecule type" value="Genomic_DNA"/>
</dbReference>
<feature type="active site" evidence="5 6">
    <location>
        <position position="377"/>
    </location>
</feature>
<dbReference type="AlphaFoldDB" id="A0AAN6FS60"/>
<dbReference type="PROSITE" id="PS00139">
    <property type="entry name" value="THIOL_PROTEASE_CYS"/>
    <property type="match status" value="1"/>
</dbReference>
<reference evidence="9" key="1">
    <citation type="submission" date="2021-12" db="EMBL/GenBank/DDBJ databases">
        <title>Black yeast isolated from Biological Soil Crust.</title>
        <authorList>
            <person name="Kurbessoian T."/>
        </authorList>
    </citation>
    <scope>NUCLEOTIDE SEQUENCE</scope>
    <source>
        <strain evidence="9">CCFEE 5208</strain>
    </source>
</reference>
<dbReference type="Gene3D" id="3.90.70.10">
    <property type="entry name" value="Cysteine proteinases"/>
    <property type="match status" value="1"/>
</dbReference>
<evidence type="ECO:0000256" key="1">
    <source>
        <dbReference type="ARBA" id="ARBA00007623"/>
    </source>
</evidence>
<dbReference type="PRINTS" id="PR00704">
    <property type="entry name" value="CALPAIN"/>
</dbReference>
<dbReference type="Pfam" id="PF00648">
    <property type="entry name" value="Peptidase_C2"/>
    <property type="match status" value="2"/>
</dbReference>
<evidence type="ECO:0000256" key="4">
    <source>
        <dbReference type="ARBA" id="ARBA00022807"/>
    </source>
</evidence>
<evidence type="ECO:0000256" key="7">
    <source>
        <dbReference type="SAM" id="MobiDB-lite"/>
    </source>
</evidence>
<feature type="compositionally biased region" description="Basic and acidic residues" evidence="7">
    <location>
        <begin position="752"/>
        <end position="761"/>
    </location>
</feature>
<dbReference type="PANTHER" id="PTHR10183:SF379">
    <property type="entry name" value="CALPAIN-5"/>
    <property type="match status" value="1"/>
</dbReference>
<sequence length="869" mass="97369">MRSGFIGTACPMADPATPYPAIPIRIVPEPAQDASATSETTAGKRDADDTFYDSWDKFLAIQPKRAKTESRMARMVEAEKQVVDGTPGDGLQVRERAAKSWQEAAEECKGKVKAIVEECKRLNRKYVDYQFDLEAGPYPLQDLRGVYPQAIMRSDGSVEPPPWVKRVEDIFDKPQFYVDGATPTDVHQGSSGDCWFLAALMAISAKKDLVEKLCVARDELVGVYGFVFYRDGEWVYEVIDDKLYLKVGDDDDLAIVRDWDRENKKGRYIDYDDDKLTAQLQRGGEALYFSHCKSSETWLPLIEKAYAKAHGDYAAVEGGYASEGIEDLTGGVGVVLNPEDIMDKDRFWREQLSQVNENFLFGGGSKRKDSKGVVGGHAYTVLRTFEEGDLRLLQLRNPWGRTEWEGDWSDGSKLWTPEMMIKLGHTFGDDGVFWMSYKDFLKHFPRINRVRLFDDKQGTWHVSQQWTSVNVPWTVEYLDTTFEVEIEKQGPVVFVLSQPDDRYFRGLEGRFEYSLHFRIYKEGRENDHYVVRSLHNSGADARSTRSVSAEIEDLGPGKYIVLIKVTGTRYASALTQQEIILACAVARKEKLLDVGRRLDYALTKGDKRGMEKAVKVQAKVDERLVERQGLKRARMSKREELKRSRLRKKRIDDDIAGKRKAVAAARKVKADEKKPQSKKARGDNRCASAAVDEDTAPKNQAVSAVSATTSEESTPNAEPAKSSEPKANDVTPPSELEATPSATDTQPESLPADDRKIDTEAATKSLSKLALDDKQDTASEDPPVSPLDTSSDDDDDASNSPPPPEELVDDDFEWDSDIDNPVDSDDDEPDPKNEIFAEDPWNAVCVLGLRVYSLDSMAKVTVVKGENGS</sequence>
<gene>
    <name evidence="9" type="ORF">LTR82_006761</name>
</gene>
<evidence type="ECO:0000256" key="3">
    <source>
        <dbReference type="ARBA" id="ARBA00022801"/>
    </source>
</evidence>
<evidence type="ECO:0000256" key="2">
    <source>
        <dbReference type="ARBA" id="ARBA00022670"/>
    </source>
</evidence>
<dbReference type="GO" id="GO:0006508">
    <property type="term" value="P:proteolysis"/>
    <property type="evidence" value="ECO:0007669"/>
    <property type="project" value="UniProtKB-KW"/>
</dbReference>
<evidence type="ECO:0000259" key="8">
    <source>
        <dbReference type="PROSITE" id="PS50203"/>
    </source>
</evidence>
<comment type="caution">
    <text evidence="9">The sequence shown here is derived from an EMBL/GenBank/DDBJ whole genome shotgun (WGS) entry which is preliminary data.</text>
</comment>
<dbReference type="GO" id="GO:0004198">
    <property type="term" value="F:calcium-dependent cysteine-type endopeptidase activity"/>
    <property type="evidence" value="ECO:0007669"/>
    <property type="project" value="InterPro"/>
</dbReference>
<dbReference type="SMART" id="SM00230">
    <property type="entry name" value="CysPc"/>
    <property type="match status" value="1"/>
</dbReference>
<feature type="domain" description="Calpain catalytic" evidence="8">
    <location>
        <begin position="165"/>
        <end position="453"/>
    </location>
</feature>
<accession>A0AAN6FS60</accession>
<feature type="compositionally biased region" description="Basic and acidic residues" evidence="7">
    <location>
        <begin position="668"/>
        <end position="684"/>
    </location>
</feature>
<feature type="region of interest" description="Disordered" evidence="7">
    <location>
        <begin position="664"/>
        <end position="836"/>
    </location>
</feature>
<organism evidence="9 10">
    <name type="scientific">Friedmanniomyces endolithicus</name>
    <dbReference type="NCBI Taxonomy" id="329885"/>
    <lineage>
        <taxon>Eukaryota</taxon>
        <taxon>Fungi</taxon>
        <taxon>Dikarya</taxon>
        <taxon>Ascomycota</taxon>
        <taxon>Pezizomycotina</taxon>
        <taxon>Dothideomycetes</taxon>
        <taxon>Dothideomycetidae</taxon>
        <taxon>Mycosphaerellales</taxon>
        <taxon>Teratosphaeriaceae</taxon>
        <taxon>Friedmanniomyces</taxon>
    </lineage>
</organism>
<feature type="active site" evidence="5 6">
    <location>
        <position position="194"/>
    </location>
</feature>
<dbReference type="Proteomes" id="UP001168146">
    <property type="component" value="Unassembled WGS sequence"/>
</dbReference>
<keyword evidence="4 6" id="KW-0788">Thiol protease</keyword>
<keyword evidence="2 6" id="KW-0645">Protease</keyword>
<dbReference type="InterPro" id="IPR001300">
    <property type="entry name" value="Peptidase_C2_calpain_cat"/>
</dbReference>
<evidence type="ECO:0000256" key="6">
    <source>
        <dbReference type="PROSITE-ProRule" id="PRU00239"/>
    </source>
</evidence>
<dbReference type="SUPFAM" id="SSF54001">
    <property type="entry name" value="Cysteine proteinases"/>
    <property type="match status" value="1"/>
</dbReference>
<proteinExistence type="inferred from homology"/>
<evidence type="ECO:0000313" key="10">
    <source>
        <dbReference type="Proteomes" id="UP001168146"/>
    </source>
</evidence>
<comment type="similarity">
    <text evidence="1">Belongs to the peptidase C2 family.</text>
</comment>
<dbReference type="InterPro" id="IPR038765">
    <property type="entry name" value="Papain-like_cys_pep_sf"/>
</dbReference>
<protein>
    <recommendedName>
        <fullName evidence="8">Calpain catalytic domain-containing protein</fullName>
    </recommendedName>
</protein>
<feature type="compositionally biased region" description="Low complexity" evidence="7">
    <location>
        <begin position="701"/>
        <end position="714"/>
    </location>
</feature>
<evidence type="ECO:0000256" key="5">
    <source>
        <dbReference type="PIRSR" id="PIRSR622684-1"/>
    </source>
</evidence>
<dbReference type="InterPro" id="IPR022684">
    <property type="entry name" value="Calpain_cysteine_protease"/>
</dbReference>
<name>A0AAN6FS60_9PEZI</name>
<evidence type="ECO:0000313" key="9">
    <source>
        <dbReference type="EMBL" id="KAK0322308.1"/>
    </source>
</evidence>
<keyword evidence="3 6" id="KW-0378">Hydrolase</keyword>
<dbReference type="InterPro" id="IPR000169">
    <property type="entry name" value="Pept_cys_AS"/>
</dbReference>
<dbReference type="CDD" id="cd00044">
    <property type="entry name" value="CysPc"/>
    <property type="match status" value="1"/>
</dbReference>
<feature type="active site" evidence="5 6">
    <location>
        <position position="397"/>
    </location>
</feature>
<dbReference type="PROSITE" id="PS50203">
    <property type="entry name" value="CALPAIN_CAT"/>
    <property type="match status" value="1"/>
</dbReference>
<feature type="compositionally biased region" description="Acidic residues" evidence="7">
    <location>
        <begin position="806"/>
        <end position="829"/>
    </location>
</feature>